<feature type="region of interest" description="Disordered" evidence="3">
    <location>
        <begin position="264"/>
        <end position="465"/>
    </location>
</feature>
<gene>
    <name evidence="5" type="ORF">OCTVUL_1B004304</name>
</gene>
<sequence length="521" mass="59739">MPVNINRKDFSSRKGLIEKEANLLLHQLFTIYDEKYFYCKLTGNVRISWSKRMTSCAGCTLQPDVDRICNISLSRPLLELRPLEDLLETLLHEMIHAYLWVTKENEHQEHGPKFHAEKKRIEKRSGMKLEIFHEFHSECHHLQTHVWKCNGPCRKSNYEHRVIRRAQNRPPSNKEKWFRIHANICGGTFVKVKEPSEKKFEFNPRIEEELRTYISKTWKITIEAMKKPASSSESDFSSDSDDMILNCYSWSSYSDSFSDSDFSTDEESDNFASNEKTEMKVPKTTAKSTAQVTPVKENRSTKSSTPLKPVTLPNENRSKTASTQDVLLTPPPTENKHTKMRVLFKSSTESKLKTASTRDALVIPPPTENKLTGVRTVEAETSLPLDKKTTKSTTRDKPATSLTKNTSKKLPETSKNSAAKEKAKKTEAPAKVSSVKKKPADSSSKTAKTKKKELPTNEKTKMAPKFPEKTKKYKWQCYGPCQNEAPMFGRVERLINRPPNTREKWFLLHEKNCGGSFVRLD</sequence>
<feature type="compositionally biased region" description="Polar residues" evidence="3">
    <location>
        <begin position="313"/>
        <end position="326"/>
    </location>
</feature>
<evidence type="ECO:0000313" key="6">
    <source>
        <dbReference type="Proteomes" id="UP001162480"/>
    </source>
</evidence>
<feature type="compositionally biased region" description="Polar residues" evidence="3">
    <location>
        <begin position="345"/>
        <end position="357"/>
    </location>
</feature>
<protein>
    <recommendedName>
        <fullName evidence="4">SprT-like domain-containing protein</fullName>
    </recommendedName>
</protein>
<dbReference type="Proteomes" id="UP001162480">
    <property type="component" value="Chromosome 2"/>
</dbReference>
<evidence type="ECO:0000313" key="5">
    <source>
        <dbReference type="EMBL" id="CAI9718179.1"/>
    </source>
</evidence>
<dbReference type="PANTHER" id="PTHR21220">
    <property type="entry name" value="DNA-DEPENDENT METALLOPROTEASE SPRTN"/>
    <property type="match status" value="1"/>
</dbReference>
<dbReference type="PANTHER" id="PTHR21220:SF0">
    <property type="entry name" value="DNA-DEPENDENT METALLOPROTEASE SPRTN"/>
    <property type="match status" value="1"/>
</dbReference>
<reference evidence="5" key="1">
    <citation type="submission" date="2023-08" db="EMBL/GenBank/DDBJ databases">
        <authorList>
            <person name="Alioto T."/>
            <person name="Alioto T."/>
            <person name="Gomez Garrido J."/>
        </authorList>
    </citation>
    <scope>NUCLEOTIDE SEQUENCE</scope>
</reference>
<dbReference type="GO" id="GO:0003697">
    <property type="term" value="F:single-stranded DNA binding"/>
    <property type="evidence" value="ECO:0007669"/>
    <property type="project" value="InterPro"/>
</dbReference>
<dbReference type="EMBL" id="OX597815">
    <property type="protein sequence ID" value="CAI9718179.1"/>
    <property type="molecule type" value="Genomic_DNA"/>
</dbReference>
<dbReference type="InterPro" id="IPR055220">
    <property type="entry name" value="SPRTN_ZBD"/>
</dbReference>
<dbReference type="InterPro" id="IPR006640">
    <property type="entry name" value="SprT-like_domain"/>
</dbReference>
<evidence type="ECO:0000256" key="3">
    <source>
        <dbReference type="SAM" id="MobiDB-lite"/>
    </source>
</evidence>
<evidence type="ECO:0000256" key="1">
    <source>
        <dbReference type="ARBA" id="ARBA00004123"/>
    </source>
</evidence>
<dbReference type="GO" id="GO:0005634">
    <property type="term" value="C:nucleus"/>
    <property type="evidence" value="ECO:0007669"/>
    <property type="project" value="UniProtKB-SubCell"/>
</dbReference>
<proteinExistence type="predicted"/>
<organism evidence="5 6">
    <name type="scientific">Octopus vulgaris</name>
    <name type="common">Common octopus</name>
    <dbReference type="NCBI Taxonomy" id="6645"/>
    <lineage>
        <taxon>Eukaryota</taxon>
        <taxon>Metazoa</taxon>
        <taxon>Spiralia</taxon>
        <taxon>Lophotrochozoa</taxon>
        <taxon>Mollusca</taxon>
        <taxon>Cephalopoda</taxon>
        <taxon>Coleoidea</taxon>
        <taxon>Octopodiformes</taxon>
        <taxon>Octopoda</taxon>
        <taxon>Incirrata</taxon>
        <taxon>Octopodidae</taxon>
        <taxon>Octopus</taxon>
    </lineage>
</organism>
<keyword evidence="2" id="KW-0539">Nucleus</keyword>
<feature type="compositionally biased region" description="Basic and acidic residues" evidence="3">
    <location>
        <begin position="452"/>
        <end position="465"/>
    </location>
</feature>
<dbReference type="SMART" id="SM00731">
    <property type="entry name" value="SprT"/>
    <property type="match status" value="1"/>
</dbReference>
<dbReference type="GO" id="GO:0004222">
    <property type="term" value="F:metalloendopeptidase activity"/>
    <property type="evidence" value="ECO:0007669"/>
    <property type="project" value="InterPro"/>
</dbReference>
<keyword evidence="6" id="KW-1185">Reference proteome</keyword>
<evidence type="ECO:0000259" key="4">
    <source>
        <dbReference type="SMART" id="SM00731"/>
    </source>
</evidence>
<dbReference type="AlphaFoldDB" id="A0AA36ALF8"/>
<dbReference type="GO" id="GO:0006974">
    <property type="term" value="P:DNA damage response"/>
    <property type="evidence" value="ECO:0007669"/>
    <property type="project" value="InterPro"/>
</dbReference>
<accession>A0AA36ALF8</accession>
<dbReference type="Pfam" id="PF22934">
    <property type="entry name" value="SPRTN_ZBD"/>
    <property type="match status" value="2"/>
</dbReference>
<evidence type="ECO:0000256" key="2">
    <source>
        <dbReference type="ARBA" id="ARBA00023242"/>
    </source>
</evidence>
<feature type="compositionally biased region" description="Basic and acidic residues" evidence="3">
    <location>
        <begin position="418"/>
        <end position="428"/>
    </location>
</feature>
<name>A0AA36ALF8_OCTVU</name>
<feature type="domain" description="SprT-like" evidence="4">
    <location>
        <begin position="22"/>
        <end position="192"/>
    </location>
</feature>
<comment type="subcellular location">
    <subcellularLocation>
        <location evidence="1">Nucleus</location>
    </subcellularLocation>
</comment>
<dbReference type="Pfam" id="PF10263">
    <property type="entry name" value="SprT-like"/>
    <property type="match status" value="1"/>
</dbReference>
<feature type="compositionally biased region" description="Basic and acidic residues" evidence="3">
    <location>
        <begin position="385"/>
        <end position="398"/>
    </location>
</feature>
<dbReference type="InterPro" id="IPR044245">
    <property type="entry name" value="Spartan"/>
</dbReference>
<dbReference type="GO" id="GO:0031593">
    <property type="term" value="F:polyubiquitin modification-dependent protein binding"/>
    <property type="evidence" value="ECO:0007669"/>
    <property type="project" value="TreeGrafter"/>
</dbReference>